<dbReference type="Gene3D" id="3.10.450.40">
    <property type="match status" value="1"/>
</dbReference>
<protein>
    <submittedName>
        <fullName evidence="2">PepSY domain-containing protein</fullName>
    </submittedName>
</protein>
<organism evidence="2 3">
    <name type="scientific">Amphritea pacifica</name>
    <dbReference type="NCBI Taxonomy" id="2811233"/>
    <lineage>
        <taxon>Bacteria</taxon>
        <taxon>Pseudomonadati</taxon>
        <taxon>Pseudomonadota</taxon>
        <taxon>Gammaproteobacteria</taxon>
        <taxon>Oceanospirillales</taxon>
        <taxon>Oceanospirillaceae</taxon>
        <taxon>Amphritea</taxon>
    </lineage>
</organism>
<reference evidence="2 3" key="1">
    <citation type="submission" date="2021-02" db="EMBL/GenBank/DDBJ databases">
        <title>A novel species of genus Amphritea isolated from a fishpond in China.</title>
        <authorList>
            <person name="Lu H."/>
        </authorList>
    </citation>
    <scope>NUCLEOTIDE SEQUENCE [LARGE SCALE GENOMIC DNA]</scope>
    <source>
        <strain evidence="2 3">RP18W</strain>
    </source>
</reference>
<keyword evidence="3" id="KW-1185">Reference proteome</keyword>
<dbReference type="EMBL" id="JAFFZP010000031">
    <property type="protein sequence ID" value="MBN0988988.1"/>
    <property type="molecule type" value="Genomic_DNA"/>
</dbReference>
<gene>
    <name evidence="2" type="ORF">JW498_16595</name>
</gene>
<evidence type="ECO:0000313" key="2">
    <source>
        <dbReference type="EMBL" id="MBN0988988.1"/>
    </source>
</evidence>
<dbReference type="Pfam" id="PF03413">
    <property type="entry name" value="PepSY"/>
    <property type="match status" value="1"/>
</dbReference>
<comment type="caution">
    <text evidence="2">The sequence shown here is derived from an EMBL/GenBank/DDBJ whole genome shotgun (WGS) entry which is preliminary data.</text>
</comment>
<evidence type="ECO:0000259" key="1">
    <source>
        <dbReference type="Pfam" id="PF03413"/>
    </source>
</evidence>
<sequence length="87" mass="9743">MINQACAGSDISDAQVREWVAEGRIMSFVDIMAANKSRLDGRLLDLEIEQEDDSIVYEVEVLRADGEVREFHIDAASGSVLKEERDD</sequence>
<evidence type="ECO:0000313" key="3">
    <source>
        <dbReference type="Proteomes" id="UP000760472"/>
    </source>
</evidence>
<proteinExistence type="predicted"/>
<feature type="domain" description="PepSY" evidence="1">
    <location>
        <begin position="29"/>
        <end position="84"/>
    </location>
</feature>
<dbReference type="Proteomes" id="UP000760472">
    <property type="component" value="Unassembled WGS sequence"/>
</dbReference>
<name>A0ABS2WB99_9GAMM</name>
<dbReference type="InterPro" id="IPR025711">
    <property type="entry name" value="PepSY"/>
</dbReference>
<accession>A0ABS2WB99</accession>